<organism evidence="2">
    <name type="scientific">mine drainage metagenome</name>
    <dbReference type="NCBI Taxonomy" id="410659"/>
    <lineage>
        <taxon>unclassified sequences</taxon>
        <taxon>metagenomes</taxon>
        <taxon>ecological metagenomes</taxon>
    </lineage>
</organism>
<proteinExistence type="predicted"/>
<gene>
    <name evidence="2" type="ORF">GALL_530110</name>
</gene>
<evidence type="ECO:0000256" key="1">
    <source>
        <dbReference type="SAM" id="MobiDB-lite"/>
    </source>
</evidence>
<name>A0A1J5P2R5_9ZZZZ</name>
<dbReference type="AlphaFoldDB" id="A0A1J5P2R5"/>
<protein>
    <submittedName>
        <fullName evidence="2">Uncharacterized protein</fullName>
    </submittedName>
</protein>
<reference evidence="2" key="1">
    <citation type="submission" date="2016-10" db="EMBL/GenBank/DDBJ databases">
        <title>Sequence of Gallionella enrichment culture.</title>
        <authorList>
            <person name="Poehlein A."/>
            <person name="Muehling M."/>
            <person name="Daniel R."/>
        </authorList>
    </citation>
    <scope>NUCLEOTIDE SEQUENCE</scope>
</reference>
<accession>A0A1J5P2R5</accession>
<comment type="caution">
    <text evidence="2">The sequence shown here is derived from an EMBL/GenBank/DDBJ whole genome shotgun (WGS) entry which is preliminary data.</text>
</comment>
<sequence>MQTAMVANPTISRNAQARRRVRRSGSATRRYIRPIMPSSCSPWAEAWPVSGDSFSSSHGATTIATKNENSMAAEALAGMGLI</sequence>
<dbReference type="EMBL" id="MLJW01007332">
    <property type="protein sequence ID" value="OIQ65430.1"/>
    <property type="molecule type" value="Genomic_DNA"/>
</dbReference>
<feature type="region of interest" description="Disordered" evidence="1">
    <location>
        <begin position="1"/>
        <end position="26"/>
    </location>
</feature>
<feature type="compositionally biased region" description="Polar residues" evidence="1">
    <location>
        <begin position="1"/>
        <end position="11"/>
    </location>
</feature>
<evidence type="ECO:0000313" key="2">
    <source>
        <dbReference type="EMBL" id="OIQ65430.1"/>
    </source>
</evidence>